<dbReference type="Proteomes" id="UP000830434">
    <property type="component" value="Chromosome"/>
</dbReference>
<keyword evidence="3" id="KW-1185">Reference proteome</keyword>
<dbReference type="KEGG" id="haxz:M0R88_03045"/>
<protein>
    <submittedName>
        <fullName evidence="2">Uncharacterized protein</fullName>
    </submittedName>
</protein>
<name>A0A8U0IK84_9EURY</name>
<evidence type="ECO:0000313" key="2">
    <source>
        <dbReference type="EMBL" id="UPW01086.1"/>
    </source>
</evidence>
<proteinExistence type="predicted"/>
<dbReference type="RefSeq" id="WP_248655492.1">
    <property type="nucleotide sequence ID" value="NZ_CP096658.1"/>
</dbReference>
<reference evidence="2" key="1">
    <citation type="submission" date="2022-04" db="EMBL/GenBank/DDBJ databases">
        <title>Diverse halophilic archaea isolated from saline environments.</title>
        <authorList>
            <person name="Cui H.-L."/>
        </authorList>
    </citation>
    <scope>NUCLEOTIDE SEQUENCE</scope>
    <source>
        <strain evidence="2">XZYJT40</strain>
    </source>
</reference>
<dbReference type="EMBL" id="CP096658">
    <property type="protein sequence ID" value="UPW01086.1"/>
    <property type="molecule type" value="Genomic_DNA"/>
</dbReference>
<organism evidence="2 3">
    <name type="scientific">Halorussus gelatinilyticus</name>
    <dbReference type="NCBI Taxonomy" id="2937524"/>
    <lineage>
        <taxon>Archaea</taxon>
        <taxon>Methanobacteriati</taxon>
        <taxon>Methanobacteriota</taxon>
        <taxon>Stenosarchaea group</taxon>
        <taxon>Halobacteria</taxon>
        <taxon>Halobacteriales</taxon>
        <taxon>Haladaptataceae</taxon>
        <taxon>Halorussus</taxon>
    </lineage>
</organism>
<dbReference type="AlphaFoldDB" id="A0A8U0IK84"/>
<gene>
    <name evidence="2" type="ORF">M0R88_03045</name>
</gene>
<sequence length="287" mass="30831">MKDAELADENQMQLTDIDSLGNTDSETDSDTDGDSEIDKCCVIVHQPTRKELARSVRSCLAHANQIVSAGTIDSATRADAGHKIASGKIDLPDRAVPIDVGGIALGIDAERRHVVNGVSVSEKTDDIRHVVVDSIGTLGKDHAEIRDRVETLVNGGVTLHLNDTAVEIDSDSADAVLGVLDSLDKGGVELQRAAGIRDVRDWADGIDRDRGRAPLGFEYVDGELVTAANYDEVRAVLSMARAGPDGDRELSKRKAAERLDVAPRTIGRALDNLDRYGLEEEGEDTEE</sequence>
<feature type="compositionally biased region" description="Acidic residues" evidence="1">
    <location>
        <begin position="25"/>
        <end position="35"/>
    </location>
</feature>
<dbReference type="GeneID" id="72188798"/>
<evidence type="ECO:0000313" key="3">
    <source>
        <dbReference type="Proteomes" id="UP000830434"/>
    </source>
</evidence>
<feature type="region of interest" description="Disordered" evidence="1">
    <location>
        <begin position="1"/>
        <end position="35"/>
    </location>
</feature>
<feature type="compositionally biased region" description="Polar residues" evidence="1">
    <location>
        <begin position="10"/>
        <end position="22"/>
    </location>
</feature>
<evidence type="ECO:0000256" key="1">
    <source>
        <dbReference type="SAM" id="MobiDB-lite"/>
    </source>
</evidence>
<accession>A0A8U0IK84</accession>